<gene>
    <name evidence="1" type="ORF">TBRA_LOCUS881</name>
</gene>
<evidence type="ECO:0000313" key="2">
    <source>
        <dbReference type="Proteomes" id="UP000479190"/>
    </source>
</evidence>
<dbReference type="Proteomes" id="UP000479190">
    <property type="component" value="Unassembled WGS sequence"/>
</dbReference>
<sequence length="311" mass="35761">MAGELCRRSWARVAFISSCKKYMYGVARAPMQGIKQFNGKFGCNWCKHPAGSPKYPLIEYDNSDLELDSEPRQHDEIEQLVKIVAVVKVIEKLLHAANHKTRPPVYTGRLVNMAAHSAGFPENHENNEIMEIQNADYNGNQDGHSGSTKVPTDYRHNLRKLDWESFNNEMEQNKCIFNSLNYLNARITDKYDIFVKTINDSIEKSMPKNSSLNKSFKTSNNKSKPYCCWWNDICDRADFRETSRGSTWRSLKFTTIQRQSLADTSSGLAKPFQDLRRVVEVKIHRDRIFLNSCMIHVVSMSDLHGIVVRST</sequence>
<organism evidence="1 2">
    <name type="scientific">Trichogramma brassicae</name>
    <dbReference type="NCBI Taxonomy" id="86971"/>
    <lineage>
        <taxon>Eukaryota</taxon>
        <taxon>Metazoa</taxon>
        <taxon>Ecdysozoa</taxon>
        <taxon>Arthropoda</taxon>
        <taxon>Hexapoda</taxon>
        <taxon>Insecta</taxon>
        <taxon>Pterygota</taxon>
        <taxon>Neoptera</taxon>
        <taxon>Endopterygota</taxon>
        <taxon>Hymenoptera</taxon>
        <taxon>Apocrita</taxon>
        <taxon>Proctotrupomorpha</taxon>
        <taxon>Chalcidoidea</taxon>
        <taxon>Trichogrammatidae</taxon>
        <taxon>Trichogramma</taxon>
    </lineage>
</organism>
<reference evidence="1 2" key="1">
    <citation type="submission" date="2020-02" db="EMBL/GenBank/DDBJ databases">
        <authorList>
            <person name="Ferguson B K."/>
        </authorList>
    </citation>
    <scope>NUCLEOTIDE SEQUENCE [LARGE SCALE GENOMIC DNA]</scope>
</reference>
<accession>A0A6H5HV13</accession>
<keyword evidence="2" id="KW-1185">Reference proteome</keyword>
<evidence type="ECO:0000313" key="1">
    <source>
        <dbReference type="EMBL" id="CAB0028744.1"/>
    </source>
</evidence>
<dbReference type="EMBL" id="CADCXV010000191">
    <property type="protein sequence ID" value="CAB0028744.1"/>
    <property type="molecule type" value="Genomic_DNA"/>
</dbReference>
<name>A0A6H5HV13_9HYME</name>
<dbReference type="OrthoDB" id="8194903at2759"/>
<dbReference type="AlphaFoldDB" id="A0A6H5HV13"/>
<protein>
    <submittedName>
        <fullName evidence="1">Uncharacterized protein</fullName>
    </submittedName>
</protein>
<proteinExistence type="predicted"/>